<name>A0ABN9SD82_9DINO</name>
<organism evidence="1 2">
    <name type="scientific">Prorocentrum cordatum</name>
    <dbReference type="NCBI Taxonomy" id="2364126"/>
    <lineage>
        <taxon>Eukaryota</taxon>
        <taxon>Sar</taxon>
        <taxon>Alveolata</taxon>
        <taxon>Dinophyceae</taxon>
        <taxon>Prorocentrales</taxon>
        <taxon>Prorocentraceae</taxon>
        <taxon>Prorocentrum</taxon>
    </lineage>
</organism>
<comment type="caution">
    <text evidence="1">The sequence shown here is derived from an EMBL/GenBank/DDBJ whole genome shotgun (WGS) entry which is preliminary data.</text>
</comment>
<dbReference type="Proteomes" id="UP001189429">
    <property type="component" value="Unassembled WGS sequence"/>
</dbReference>
<evidence type="ECO:0000313" key="1">
    <source>
        <dbReference type="EMBL" id="CAK0829969.1"/>
    </source>
</evidence>
<accession>A0ABN9SD82</accession>
<reference evidence="1" key="1">
    <citation type="submission" date="2023-10" db="EMBL/GenBank/DDBJ databases">
        <authorList>
            <person name="Chen Y."/>
            <person name="Shah S."/>
            <person name="Dougan E. K."/>
            <person name="Thang M."/>
            <person name="Chan C."/>
        </authorList>
    </citation>
    <scope>NUCLEOTIDE SEQUENCE [LARGE SCALE GENOMIC DNA]</scope>
</reference>
<feature type="non-terminal residue" evidence="1">
    <location>
        <position position="269"/>
    </location>
</feature>
<feature type="non-terminal residue" evidence="1">
    <location>
        <position position="1"/>
    </location>
</feature>
<gene>
    <name evidence="1" type="ORF">PCOR1329_LOCUS28748</name>
</gene>
<evidence type="ECO:0000313" key="2">
    <source>
        <dbReference type="Proteomes" id="UP001189429"/>
    </source>
</evidence>
<keyword evidence="2" id="KW-1185">Reference proteome</keyword>
<protein>
    <submittedName>
        <fullName evidence="1">Uncharacterized protein</fullName>
    </submittedName>
</protein>
<dbReference type="EMBL" id="CAUYUJ010010668">
    <property type="protein sequence ID" value="CAK0829969.1"/>
    <property type="molecule type" value="Genomic_DNA"/>
</dbReference>
<proteinExistence type="predicted"/>
<sequence>VRDEVGDIASSDDIDNVVLMQTEATISICNEHIQSVSSYYVNRLKKYLRLRVRTWINAYKLQQDWMKWSAPHLMTDMYVFPIYSQIASTHGDKRKMAMEMCWGAWQKGQVGKGKNTQNYDKCDSKDGDEEQYYTDEVYKGMGRIEGSFATNNQGFEMKECQAQASWTAPFAPEPEQPRHEQVEAKRAELRYKLSTAARAWSFEQAMWDANVAYNDWLYWCIPAVTRRHGKCSHRMYMILHRSGNTCLQHIVLTELAMELQRSHQPHSNN</sequence>